<dbReference type="OrthoDB" id="9780765at2"/>
<dbReference type="InterPro" id="IPR000639">
    <property type="entry name" value="Epox_hydrolase-like"/>
</dbReference>
<dbReference type="InterPro" id="IPR029058">
    <property type="entry name" value="AB_hydrolase_fold"/>
</dbReference>
<dbReference type="PRINTS" id="PR00412">
    <property type="entry name" value="EPOXHYDRLASE"/>
</dbReference>
<evidence type="ECO:0000313" key="4">
    <source>
        <dbReference type="Proteomes" id="UP000295341"/>
    </source>
</evidence>
<dbReference type="Gene3D" id="3.40.50.1820">
    <property type="entry name" value="alpha/beta hydrolase"/>
    <property type="match status" value="1"/>
</dbReference>
<dbReference type="AlphaFoldDB" id="A0A4V6Q461"/>
<name>A0A4V6Q461_9GAMM</name>
<feature type="domain" description="AB hydrolase-1" evidence="2">
    <location>
        <begin position="31"/>
        <end position="284"/>
    </location>
</feature>
<gene>
    <name evidence="3" type="ORF">DFR24_4664</name>
</gene>
<evidence type="ECO:0000313" key="3">
    <source>
        <dbReference type="EMBL" id="TDU24396.1"/>
    </source>
</evidence>
<dbReference type="GO" id="GO:0016787">
    <property type="term" value="F:hydrolase activity"/>
    <property type="evidence" value="ECO:0007669"/>
    <property type="project" value="UniProtKB-KW"/>
</dbReference>
<dbReference type="Proteomes" id="UP000295341">
    <property type="component" value="Unassembled WGS sequence"/>
</dbReference>
<comment type="caution">
    <text evidence="3">The sequence shown here is derived from an EMBL/GenBank/DDBJ whole genome shotgun (WGS) entry which is preliminary data.</text>
</comment>
<dbReference type="InterPro" id="IPR000073">
    <property type="entry name" value="AB_hydrolase_1"/>
</dbReference>
<dbReference type="Pfam" id="PF12697">
    <property type="entry name" value="Abhydrolase_6"/>
    <property type="match status" value="1"/>
</dbReference>
<dbReference type="EMBL" id="SOBT01000012">
    <property type="protein sequence ID" value="TDU24396.1"/>
    <property type="molecule type" value="Genomic_DNA"/>
</dbReference>
<accession>A0A4V6Q461</accession>
<dbReference type="SUPFAM" id="SSF53474">
    <property type="entry name" value="alpha/beta-Hydrolases"/>
    <property type="match status" value="1"/>
</dbReference>
<organism evidence="3 4">
    <name type="scientific">Panacagrimonas perspica</name>
    <dbReference type="NCBI Taxonomy" id="381431"/>
    <lineage>
        <taxon>Bacteria</taxon>
        <taxon>Pseudomonadati</taxon>
        <taxon>Pseudomonadota</taxon>
        <taxon>Gammaproteobacteria</taxon>
        <taxon>Nevskiales</taxon>
        <taxon>Nevskiaceae</taxon>
        <taxon>Panacagrimonas</taxon>
    </lineage>
</organism>
<proteinExistence type="predicted"/>
<protein>
    <submittedName>
        <fullName evidence="3">Pimeloyl-ACP methyl ester carboxylesterase</fullName>
    </submittedName>
</protein>
<dbReference type="RefSeq" id="WP_133883807.1">
    <property type="nucleotide sequence ID" value="NZ_MWIN01000025.1"/>
</dbReference>
<sequence length="292" mass="32911">MTEVFDAPQIQTIRANGLEFAYYEAGQGPLVLLLHGFPDTALCWRQVVPRLAAAGFRAVAPFLRGYAPTDLAPDGDYSLPTLGLDLLALIEHFNKGEKAYVVGHDWGAPITQYAANLRPDRFEKIVVAAVPHLRRFLLSPSGAQLKRSHYIFKFQSPFWAESRLPANDFEWVVENLIRRWSPGWNFSLGDIEPIKANFREPARLKAALSYYRSLPGLLVNPSALKVAFSAVSVPTLAIYGTEDGAIGPEMFQKQQKRYRGPFELCEATGRGHFMQYEDPEWFADRVIEFFKA</sequence>
<evidence type="ECO:0000256" key="1">
    <source>
        <dbReference type="ARBA" id="ARBA00022801"/>
    </source>
</evidence>
<keyword evidence="1" id="KW-0378">Hydrolase</keyword>
<dbReference type="PANTHER" id="PTHR43329">
    <property type="entry name" value="EPOXIDE HYDROLASE"/>
    <property type="match status" value="1"/>
</dbReference>
<evidence type="ECO:0000259" key="2">
    <source>
        <dbReference type="Pfam" id="PF12697"/>
    </source>
</evidence>
<keyword evidence="4" id="KW-1185">Reference proteome</keyword>
<reference evidence="3 4" key="1">
    <citation type="submission" date="2019-03" db="EMBL/GenBank/DDBJ databases">
        <title>Genomic Encyclopedia of Type Strains, Phase IV (KMG-IV): sequencing the most valuable type-strain genomes for metagenomic binning, comparative biology and taxonomic classification.</title>
        <authorList>
            <person name="Goeker M."/>
        </authorList>
    </citation>
    <scope>NUCLEOTIDE SEQUENCE [LARGE SCALE GENOMIC DNA]</scope>
    <source>
        <strain evidence="3 4">DSM 26377</strain>
    </source>
</reference>